<dbReference type="EMBL" id="BSXS01009764">
    <property type="protein sequence ID" value="GME96485.1"/>
    <property type="molecule type" value="Genomic_DNA"/>
</dbReference>
<name>A0ACB5TWQ3_AMBMO</name>
<dbReference type="Proteomes" id="UP001165064">
    <property type="component" value="Unassembled WGS sequence"/>
</dbReference>
<keyword evidence="2" id="KW-1185">Reference proteome</keyword>
<comment type="caution">
    <text evidence="1">The sequence shown here is derived from an EMBL/GenBank/DDBJ whole genome shotgun (WGS) entry which is preliminary data.</text>
</comment>
<reference evidence="1" key="1">
    <citation type="submission" date="2023-04" db="EMBL/GenBank/DDBJ databases">
        <title>Ambrosiozyma monospora NBRC 10751.</title>
        <authorList>
            <person name="Ichikawa N."/>
            <person name="Sato H."/>
            <person name="Tonouchi N."/>
        </authorList>
    </citation>
    <scope>NUCLEOTIDE SEQUENCE</scope>
    <source>
        <strain evidence="1">NBRC 10751</strain>
    </source>
</reference>
<protein>
    <submittedName>
        <fullName evidence="1">Unnamed protein product</fullName>
    </submittedName>
</protein>
<evidence type="ECO:0000313" key="1">
    <source>
        <dbReference type="EMBL" id="GME96485.1"/>
    </source>
</evidence>
<sequence length="216" mass="23662">MAFIQNLDEYLQKRDDYYYSNSNNGRYAFFAFFIAIIVIFLLFTCYVNVKRMKNGSTPIISHYLAPPSYFQSQARDANTTAPTVEPLPQYTENPNPNQDAGYYDQNGTFVPYNKLQNLNNTPQTQQQQPYNPNLQQPYQAGPPASSNPFMMTGDSVPGPSQAYYGTSATIDTSIYAPPPGAPPAPTSNLPSPQGAATGTTNYVAPPGPPPAAHNKS</sequence>
<gene>
    <name evidence="1" type="ORF">Amon02_000999800</name>
</gene>
<organism evidence="1 2">
    <name type="scientific">Ambrosiozyma monospora</name>
    <name type="common">Yeast</name>
    <name type="synonym">Endomycopsis monosporus</name>
    <dbReference type="NCBI Taxonomy" id="43982"/>
    <lineage>
        <taxon>Eukaryota</taxon>
        <taxon>Fungi</taxon>
        <taxon>Dikarya</taxon>
        <taxon>Ascomycota</taxon>
        <taxon>Saccharomycotina</taxon>
        <taxon>Pichiomycetes</taxon>
        <taxon>Pichiales</taxon>
        <taxon>Pichiaceae</taxon>
        <taxon>Ambrosiozyma</taxon>
    </lineage>
</organism>
<evidence type="ECO:0000313" key="2">
    <source>
        <dbReference type="Proteomes" id="UP001165064"/>
    </source>
</evidence>
<proteinExistence type="predicted"/>
<accession>A0ACB5TWQ3</accession>